<dbReference type="SUPFAM" id="SSF52266">
    <property type="entry name" value="SGNH hydrolase"/>
    <property type="match status" value="1"/>
</dbReference>
<dbReference type="GO" id="GO:0016787">
    <property type="term" value="F:hydrolase activity"/>
    <property type="evidence" value="ECO:0007669"/>
    <property type="project" value="UniProtKB-KW"/>
</dbReference>
<dbReference type="Proteomes" id="UP001576780">
    <property type="component" value="Unassembled WGS sequence"/>
</dbReference>
<evidence type="ECO:0000256" key="1">
    <source>
        <dbReference type="ARBA" id="ARBA00022801"/>
    </source>
</evidence>
<name>A0ABV4WPN1_9CYAN</name>
<dbReference type="CDD" id="cd01846">
    <property type="entry name" value="fatty_acyltransferase_like"/>
    <property type="match status" value="1"/>
</dbReference>
<comment type="caution">
    <text evidence="3">The sequence shown here is derived from an EMBL/GenBank/DDBJ whole genome shotgun (WGS) entry which is preliminary data.</text>
</comment>
<dbReference type="Gene3D" id="3.40.50.1110">
    <property type="entry name" value="SGNH hydrolase"/>
    <property type="match status" value="1"/>
</dbReference>
<keyword evidence="2" id="KW-0732">Signal</keyword>
<dbReference type="PANTHER" id="PTHR45648">
    <property type="entry name" value="GDSL LIPASE/ACYLHYDROLASE FAMILY PROTEIN (AFU_ORTHOLOGUE AFUA_4G14700)"/>
    <property type="match status" value="1"/>
</dbReference>
<feature type="signal peptide" evidence="2">
    <location>
        <begin position="1"/>
        <end position="24"/>
    </location>
</feature>
<keyword evidence="1 3" id="KW-0378">Hydrolase</keyword>
<evidence type="ECO:0000313" key="4">
    <source>
        <dbReference type="Proteomes" id="UP001576780"/>
    </source>
</evidence>
<evidence type="ECO:0000313" key="3">
    <source>
        <dbReference type="EMBL" id="MFB2837053.1"/>
    </source>
</evidence>
<protein>
    <submittedName>
        <fullName evidence="3">SGNH/GDSL hydrolase family protein</fullName>
    </submittedName>
</protein>
<evidence type="ECO:0000256" key="2">
    <source>
        <dbReference type="SAM" id="SignalP"/>
    </source>
</evidence>
<dbReference type="PANTHER" id="PTHR45648:SF22">
    <property type="entry name" value="GDSL LIPASE_ACYLHYDROLASE FAMILY PROTEIN (AFU_ORTHOLOGUE AFUA_4G14700)"/>
    <property type="match status" value="1"/>
</dbReference>
<accession>A0ABV4WPN1</accession>
<dbReference type="InterPro" id="IPR001087">
    <property type="entry name" value="GDSL"/>
</dbReference>
<gene>
    <name evidence="3" type="ORF">ACE1CA_21215</name>
</gene>
<dbReference type="InterPro" id="IPR008265">
    <property type="entry name" value="Lipase_GDSL_AS"/>
</dbReference>
<sequence>MVWQKLVVASASAAIAFTPVSEFAAQAAELNYTKMYVFGDSLSDTGNIYNSAPQQFPGFYFNGRFSNEQNWVDYLAQDLRLTPSTFITQPNTSIPLPQIPNQSVNFAFGGATTDFANTFNQNAFGLQQQVGTYLNILQATSQPADPNALYIIWAGANDYLPTTSTWFTPFTTPNQSINNISLALNSLLAAGAKQIAVANLPSLGELPLTNGTPLKTSLNTLTQAHNLALQQTINSLSQSYDAKIVSLDFASLFADAVSNPGNYNFTNVTQGCLLEPSCQNPDQFLFWDTIHPTTAGHKLLAKQAYSALSTSVPEPGEELGLLLLGVLGAASIWKRKKFSSSLALVGKFESVPGKSN</sequence>
<organism evidence="3 4">
    <name type="scientific">Floridaenema evergladense BLCC-F167</name>
    <dbReference type="NCBI Taxonomy" id="3153639"/>
    <lineage>
        <taxon>Bacteria</taxon>
        <taxon>Bacillati</taxon>
        <taxon>Cyanobacteriota</taxon>
        <taxon>Cyanophyceae</taxon>
        <taxon>Oscillatoriophycideae</taxon>
        <taxon>Aerosakkonematales</taxon>
        <taxon>Aerosakkonemataceae</taxon>
        <taxon>Floridanema</taxon>
        <taxon>Floridanema evergladense</taxon>
    </lineage>
</organism>
<dbReference type="Pfam" id="PF00657">
    <property type="entry name" value="Lipase_GDSL"/>
    <property type="match status" value="1"/>
</dbReference>
<dbReference type="PROSITE" id="PS01098">
    <property type="entry name" value="LIPASE_GDSL_SER"/>
    <property type="match status" value="1"/>
</dbReference>
<dbReference type="InterPro" id="IPR036514">
    <property type="entry name" value="SGNH_hydro_sf"/>
</dbReference>
<dbReference type="RefSeq" id="WP_413279412.1">
    <property type="nucleotide sequence ID" value="NZ_JBHFNT010000194.1"/>
</dbReference>
<dbReference type="EMBL" id="JBHFNT010000194">
    <property type="protein sequence ID" value="MFB2837053.1"/>
    <property type="molecule type" value="Genomic_DNA"/>
</dbReference>
<feature type="chain" id="PRO_5045336304" evidence="2">
    <location>
        <begin position="25"/>
        <end position="356"/>
    </location>
</feature>
<reference evidence="3 4" key="1">
    <citation type="submission" date="2024-09" db="EMBL/GenBank/DDBJ databases">
        <title>Floridaenema gen nov. (Aerosakkonemataceae, Aerosakkonematales ord. nov., Cyanobacteria) from benthic tropical and subtropical fresh waters, with the description of four new species.</title>
        <authorList>
            <person name="Moretto J.A."/>
            <person name="Berthold D.E."/>
            <person name="Lefler F.W."/>
            <person name="Huang I.-S."/>
            <person name="Laughinghouse H. IV."/>
        </authorList>
    </citation>
    <scope>NUCLEOTIDE SEQUENCE [LARGE SCALE GENOMIC DNA]</scope>
    <source>
        <strain evidence="3 4">BLCC-F167</strain>
    </source>
</reference>
<proteinExistence type="predicted"/>
<dbReference type="InterPro" id="IPR051058">
    <property type="entry name" value="GDSL_Est/Lipase"/>
</dbReference>
<keyword evidence="4" id="KW-1185">Reference proteome</keyword>